<evidence type="ECO:0000256" key="2">
    <source>
        <dbReference type="ARBA" id="ARBA00023125"/>
    </source>
</evidence>
<dbReference type="InterPro" id="IPR009057">
    <property type="entry name" value="Homeodomain-like_sf"/>
</dbReference>
<dbReference type="AlphaFoldDB" id="A0A1C4XZK4"/>
<evidence type="ECO:0000256" key="4">
    <source>
        <dbReference type="PROSITE-ProRule" id="PRU00335"/>
    </source>
</evidence>
<dbReference type="Proteomes" id="UP000198242">
    <property type="component" value="Chromosome I"/>
</dbReference>
<dbReference type="InterPro" id="IPR050109">
    <property type="entry name" value="HTH-type_TetR-like_transc_reg"/>
</dbReference>
<evidence type="ECO:0000256" key="3">
    <source>
        <dbReference type="ARBA" id="ARBA00023163"/>
    </source>
</evidence>
<dbReference type="Gene3D" id="1.10.357.10">
    <property type="entry name" value="Tetracycline Repressor, domain 2"/>
    <property type="match status" value="1"/>
</dbReference>
<dbReference type="GO" id="GO:0003700">
    <property type="term" value="F:DNA-binding transcription factor activity"/>
    <property type="evidence" value="ECO:0007669"/>
    <property type="project" value="TreeGrafter"/>
</dbReference>
<evidence type="ECO:0000313" key="7">
    <source>
        <dbReference type="Proteomes" id="UP000198242"/>
    </source>
</evidence>
<accession>A0A1C4XZK4</accession>
<proteinExistence type="predicted"/>
<dbReference type="OrthoDB" id="9806334at2"/>
<dbReference type="PANTHER" id="PTHR30055:SF234">
    <property type="entry name" value="HTH-TYPE TRANSCRIPTIONAL REGULATOR BETI"/>
    <property type="match status" value="1"/>
</dbReference>
<dbReference type="PRINTS" id="PR00455">
    <property type="entry name" value="HTHTETR"/>
</dbReference>
<keyword evidence="2 4" id="KW-0238">DNA-binding</keyword>
<keyword evidence="3" id="KW-0804">Transcription</keyword>
<gene>
    <name evidence="6" type="ORF">GA0074695_3742</name>
</gene>
<dbReference type="PROSITE" id="PS50977">
    <property type="entry name" value="HTH_TETR_2"/>
    <property type="match status" value="1"/>
</dbReference>
<evidence type="ECO:0000256" key="1">
    <source>
        <dbReference type="ARBA" id="ARBA00023015"/>
    </source>
</evidence>
<dbReference type="Pfam" id="PF00440">
    <property type="entry name" value="TetR_N"/>
    <property type="match status" value="1"/>
</dbReference>
<dbReference type="InterPro" id="IPR001647">
    <property type="entry name" value="HTH_TetR"/>
</dbReference>
<dbReference type="SUPFAM" id="SSF46689">
    <property type="entry name" value="Homeodomain-like"/>
    <property type="match status" value="1"/>
</dbReference>
<sequence>MARKAGRTPEETRRALLDAAGAAIRTRGASVSLDEIAREAGVSKGGLLYHFPTKDDLVHALAHDLLEAFRAEVAAAVDPTDQAPGRLTRAYIRACLASPPDEAALRESVALVTQLNSLPEIAELARADARRWNEQLRADGLPEHVLSLVIAAADGASTAPLWGGSVSDGRQLERQLNRLTLDQELWQHLWPDPPAGDHGPRGNP</sequence>
<dbReference type="InterPro" id="IPR041479">
    <property type="entry name" value="TetR_CgmR_C"/>
</dbReference>
<dbReference type="PANTHER" id="PTHR30055">
    <property type="entry name" value="HTH-TYPE TRANSCRIPTIONAL REGULATOR RUTR"/>
    <property type="match status" value="1"/>
</dbReference>
<dbReference type="GO" id="GO:0000976">
    <property type="term" value="F:transcription cis-regulatory region binding"/>
    <property type="evidence" value="ECO:0007669"/>
    <property type="project" value="TreeGrafter"/>
</dbReference>
<feature type="DNA-binding region" description="H-T-H motif" evidence="4">
    <location>
        <begin position="32"/>
        <end position="51"/>
    </location>
</feature>
<protein>
    <submittedName>
        <fullName evidence="6">DNA-binding transcriptional regulator, AcrR family</fullName>
    </submittedName>
</protein>
<dbReference type="RefSeq" id="WP_089007404.1">
    <property type="nucleotide sequence ID" value="NZ_LT607411.1"/>
</dbReference>
<evidence type="ECO:0000259" key="5">
    <source>
        <dbReference type="PROSITE" id="PS50977"/>
    </source>
</evidence>
<reference evidence="7" key="1">
    <citation type="submission" date="2016-06" db="EMBL/GenBank/DDBJ databases">
        <authorList>
            <person name="Varghese N."/>
            <person name="Submissions Spin"/>
        </authorList>
    </citation>
    <scope>NUCLEOTIDE SEQUENCE [LARGE SCALE GENOMIC DNA]</scope>
    <source>
        <strain evidence="7">DSM 43909</strain>
    </source>
</reference>
<evidence type="ECO:0000313" key="6">
    <source>
        <dbReference type="EMBL" id="SCF13890.1"/>
    </source>
</evidence>
<keyword evidence="7" id="KW-1185">Reference proteome</keyword>
<keyword evidence="1" id="KW-0805">Transcription regulation</keyword>
<organism evidence="6 7">
    <name type="scientific">Micromonospora viridifaciens</name>
    <dbReference type="NCBI Taxonomy" id="1881"/>
    <lineage>
        <taxon>Bacteria</taxon>
        <taxon>Bacillati</taxon>
        <taxon>Actinomycetota</taxon>
        <taxon>Actinomycetes</taxon>
        <taxon>Micromonosporales</taxon>
        <taxon>Micromonosporaceae</taxon>
        <taxon>Micromonospora</taxon>
    </lineage>
</organism>
<dbReference type="Pfam" id="PF17937">
    <property type="entry name" value="TetR_C_28"/>
    <property type="match status" value="1"/>
</dbReference>
<feature type="domain" description="HTH tetR-type" evidence="5">
    <location>
        <begin position="10"/>
        <end position="69"/>
    </location>
</feature>
<dbReference type="EMBL" id="LT607411">
    <property type="protein sequence ID" value="SCF13890.1"/>
    <property type="molecule type" value="Genomic_DNA"/>
</dbReference>
<name>A0A1C4XZK4_MICVI</name>